<keyword evidence="9" id="KW-0396">Initiation factor</keyword>
<comment type="caution">
    <text evidence="9">The sequence shown here is derived from an EMBL/GenBank/DDBJ whole genome shotgun (WGS) entry which is preliminary data.</text>
</comment>
<feature type="region of interest" description="Disordered" evidence="7">
    <location>
        <begin position="148"/>
        <end position="214"/>
    </location>
</feature>
<dbReference type="GO" id="GO:0051123">
    <property type="term" value="P:RNA polymerase II preinitiation complex assembly"/>
    <property type="evidence" value="ECO:0007669"/>
    <property type="project" value="TreeGrafter"/>
</dbReference>
<proteinExistence type="inferred from homology"/>
<dbReference type="InterPro" id="IPR037817">
    <property type="entry name" value="TAF7"/>
</dbReference>
<sequence>MTSKLKGKVGSKNKEDAPYELESQFVMRLPSEYASTVRRIAQSSSMNIKDRLTIELHPDGRHGIVRVDRVPLACKLVDLPCMIESLKTVDKKTFYKTADVCQMLVCTLDGDLYPPLEEPTGTDPKSKKKDKDKDKKFVWNHGRYELIAEDESKEADQHGSLANLDSSPGTSGHKMGHGSSAQRDELREIFNDISSSSEDEEDEGDRHEDEDLNIMDTEDDLVRQLQQKLTESDSAQHESDRNNQIVMEFQLQINSVKTKLQETRARKKQQEELIMKVENQALKNRFQALLDEIVQQEEREMEQLASLQEQLDSLIEK</sequence>
<dbReference type="GO" id="GO:0003743">
    <property type="term" value="F:translation initiation factor activity"/>
    <property type="evidence" value="ECO:0007669"/>
    <property type="project" value="UniProtKB-KW"/>
</dbReference>
<evidence type="ECO:0000313" key="10">
    <source>
        <dbReference type="Proteomes" id="UP000314294"/>
    </source>
</evidence>
<evidence type="ECO:0000256" key="1">
    <source>
        <dbReference type="ARBA" id="ARBA00004123"/>
    </source>
</evidence>
<accession>A0A4Z2I4J3</accession>
<comment type="subcellular location">
    <subcellularLocation>
        <location evidence="1">Nucleus</location>
    </subcellularLocation>
</comment>
<keyword evidence="6" id="KW-0175">Coiled coil</keyword>
<dbReference type="AlphaFoldDB" id="A0A4Z2I4J3"/>
<dbReference type="SMART" id="SM01370">
    <property type="entry name" value="TAFII55_N"/>
    <property type="match status" value="1"/>
</dbReference>
<evidence type="ECO:0000256" key="2">
    <source>
        <dbReference type="ARBA" id="ARBA00009368"/>
    </source>
</evidence>
<organism evidence="9 10">
    <name type="scientific">Liparis tanakae</name>
    <name type="common">Tanaka's snailfish</name>
    <dbReference type="NCBI Taxonomy" id="230148"/>
    <lineage>
        <taxon>Eukaryota</taxon>
        <taxon>Metazoa</taxon>
        <taxon>Chordata</taxon>
        <taxon>Craniata</taxon>
        <taxon>Vertebrata</taxon>
        <taxon>Euteleostomi</taxon>
        <taxon>Actinopterygii</taxon>
        <taxon>Neopterygii</taxon>
        <taxon>Teleostei</taxon>
        <taxon>Neoteleostei</taxon>
        <taxon>Acanthomorphata</taxon>
        <taxon>Eupercaria</taxon>
        <taxon>Perciformes</taxon>
        <taxon>Cottioidei</taxon>
        <taxon>Cottales</taxon>
        <taxon>Liparidae</taxon>
        <taxon>Liparis</taxon>
    </lineage>
</organism>
<keyword evidence="4" id="KW-0804">Transcription</keyword>
<evidence type="ECO:0000256" key="6">
    <source>
        <dbReference type="SAM" id="Coils"/>
    </source>
</evidence>
<evidence type="ECO:0000256" key="5">
    <source>
        <dbReference type="ARBA" id="ARBA00023242"/>
    </source>
</evidence>
<dbReference type="Proteomes" id="UP000314294">
    <property type="component" value="Unassembled WGS sequence"/>
</dbReference>
<keyword evidence="5" id="KW-0539">Nucleus</keyword>
<evidence type="ECO:0000256" key="3">
    <source>
        <dbReference type="ARBA" id="ARBA00023015"/>
    </source>
</evidence>
<evidence type="ECO:0000313" key="9">
    <source>
        <dbReference type="EMBL" id="TNN72740.1"/>
    </source>
</evidence>
<dbReference type="EMBL" id="SRLO01000133">
    <property type="protein sequence ID" value="TNN72740.1"/>
    <property type="molecule type" value="Genomic_DNA"/>
</dbReference>
<feature type="region of interest" description="Disordered" evidence="7">
    <location>
        <begin position="112"/>
        <end position="134"/>
    </location>
</feature>
<protein>
    <submittedName>
        <fullName evidence="9">Transcription initiation factor TFIID subunit 7</fullName>
    </submittedName>
</protein>
<dbReference type="Pfam" id="PF04658">
    <property type="entry name" value="TAFII55_N"/>
    <property type="match status" value="1"/>
</dbReference>
<reference evidence="9 10" key="1">
    <citation type="submission" date="2019-03" db="EMBL/GenBank/DDBJ databases">
        <title>First draft genome of Liparis tanakae, snailfish: a comprehensive survey of snailfish specific genes.</title>
        <authorList>
            <person name="Kim W."/>
            <person name="Song I."/>
            <person name="Jeong J.-H."/>
            <person name="Kim D."/>
            <person name="Kim S."/>
            <person name="Ryu S."/>
            <person name="Song J.Y."/>
            <person name="Lee S.K."/>
        </authorList>
    </citation>
    <scope>NUCLEOTIDE SEQUENCE [LARGE SCALE GENOMIC DNA]</scope>
    <source>
        <tissue evidence="9">Muscle</tissue>
    </source>
</reference>
<feature type="coiled-coil region" evidence="6">
    <location>
        <begin position="246"/>
        <end position="317"/>
    </location>
</feature>
<dbReference type="CDD" id="cd08047">
    <property type="entry name" value="TAF7"/>
    <property type="match status" value="1"/>
</dbReference>
<evidence type="ECO:0000256" key="7">
    <source>
        <dbReference type="SAM" id="MobiDB-lite"/>
    </source>
</evidence>
<dbReference type="InterPro" id="IPR006751">
    <property type="entry name" value="TAFII55_prot_cons_reg"/>
</dbReference>
<dbReference type="PANTHER" id="PTHR12228">
    <property type="entry name" value="TRANSCRIPTION INITIATION FACTOR TFIID 55 KD SUBUNIT-RELATED"/>
    <property type="match status" value="1"/>
</dbReference>
<dbReference type="PANTHER" id="PTHR12228:SF0">
    <property type="entry name" value="TATA-BOX BINDING PROTEIN ASSOCIATED FACTOR 7"/>
    <property type="match status" value="1"/>
</dbReference>
<evidence type="ECO:0000256" key="4">
    <source>
        <dbReference type="ARBA" id="ARBA00023163"/>
    </source>
</evidence>
<keyword evidence="10" id="KW-1185">Reference proteome</keyword>
<name>A0A4Z2I4J3_9TELE</name>
<evidence type="ECO:0000259" key="8">
    <source>
        <dbReference type="SMART" id="SM01370"/>
    </source>
</evidence>
<feature type="domain" description="TAFII55 protein conserved region" evidence="8">
    <location>
        <begin position="21"/>
        <end position="230"/>
    </location>
</feature>
<comment type="similarity">
    <text evidence="2">Belongs to the TAF7 family.</text>
</comment>
<keyword evidence="9" id="KW-0648">Protein biosynthesis</keyword>
<dbReference type="OrthoDB" id="153872at2759"/>
<keyword evidence="3" id="KW-0805">Transcription regulation</keyword>
<dbReference type="GO" id="GO:0016251">
    <property type="term" value="F:RNA polymerase II general transcription initiation factor activity"/>
    <property type="evidence" value="ECO:0007669"/>
    <property type="project" value="TreeGrafter"/>
</dbReference>
<gene>
    <name evidence="9" type="primary">TAF7</name>
    <name evidence="9" type="ORF">EYF80_017024</name>
</gene>
<dbReference type="GO" id="GO:0005669">
    <property type="term" value="C:transcription factor TFIID complex"/>
    <property type="evidence" value="ECO:0007669"/>
    <property type="project" value="InterPro"/>
</dbReference>